<accession>A0AAN9SDG6</accession>
<dbReference type="Proteomes" id="UP001386955">
    <property type="component" value="Unassembled WGS sequence"/>
</dbReference>
<gene>
    <name evidence="1" type="ORF">VNO78_20485</name>
</gene>
<name>A0AAN9SDG6_PSOTE</name>
<dbReference type="EMBL" id="JAYMYS010000005">
    <property type="protein sequence ID" value="KAK7392058.1"/>
    <property type="molecule type" value="Genomic_DNA"/>
</dbReference>
<keyword evidence="2" id="KW-1185">Reference proteome</keyword>
<proteinExistence type="predicted"/>
<dbReference type="AlphaFoldDB" id="A0AAN9SDG6"/>
<evidence type="ECO:0000313" key="1">
    <source>
        <dbReference type="EMBL" id="KAK7392058.1"/>
    </source>
</evidence>
<organism evidence="1 2">
    <name type="scientific">Psophocarpus tetragonolobus</name>
    <name type="common">Winged bean</name>
    <name type="synonym">Dolichos tetragonolobus</name>
    <dbReference type="NCBI Taxonomy" id="3891"/>
    <lineage>
        <taxon>Eukaryota</taxon>
        <taxon>Viridiplantae</taxon>
        <taxon>Streptophyta</taxon>
        <taxon>Embryophyta</taxon>
        <taxon>Tracheophyta</taxon>
        <taxon>Spermatophyta</taxon>
        <taxon>Magnoliopsida</taxon>
        <taxon>eudicotyledons</taxon>
        <taxon>Gunneridae</taxon>
        <taxon>Pentapetalae</taxon>
        <taxon>rosids</taxon>
        <taxon>fabids</taxon>
        <taxon>Fabales</taxon>
        <taxon>Fabaceae</taxon>
        <taxon>Papilionoideae</taxon>
        <taxon>50 kb inversion clade</taxon>
        <taxon>NPAAA clade</taxon>
        <taxon>indigoferoid/millettioid clade</taxon>
        <taxon>Phaseoleae</taxon>
        <taxon>Psophocarpus</taxon>
    </lineage>
</organism>
<evidence type="ECO:0000313" key="2">
    <source>
        <dbReference type="Proteomes" id="UP001386955"/>
    </source>
</evidence>
<comment type="caution">
    <text evidence="1">The sequence shown here is derived from an EMBL/GenBank/DDBJ whole genome shotgun (WGS) entry which is preliminary data.</text>
</comment>
<protein>
    <submittedName>
        <fullName evidence="1">Uncharacterized protein</fullName>
    </submittedName>
</protein>
<reference evidence="1 2" key="1">
    <citation type="submission" date="2024-01" db="EMBL/GenBank/DDBJ databases">
        <title>The genomes of 5 underutilized Papilionoideae crops provide insights into root nodulation and disease resistanc.</title>
        <authorList>
            <person name="Jiang F."/>
        </authorList>
    </citation>
    <scope>NUCLEOTIDE SEQUENCE [LARGE SCALE GENOMIC DNA]</scope>
    <source>
        <strain evidence="1">DUOXIRENSHENG_FW03</strain>
        <tissue evidence="1">Leaves</tissue>
    </source>
</reference>
<sequence length="82" mass="9044">MVEMGGRIPAGRPGILSSYVSQGEEKEGMRSEFRTKLLLPLFGSSQFHVLFHSSMGFFSVFPHDTISLSVTQEYLASQGGPY</sequence>